<comment type="cofactor">
    <cofactor evidence="4">
        <name>Zn(2+)</name>
        <dbReference type="ChEBI" id="CHEBI:29105"/>
    </cofactor>
</comment>
<dbReference type="InterPro" id="IPR050129">
    <property type="entry name" value="Zn_alcohol_dh"/>
</dbReference>
<proteinExistence type="inferred from homology"/>
<evidence type="ECO:0000256" key="3">
    <source>
        <dbReference type="ARBA" id="ARBA00023002"/>
    </source>
</evidence>
<dbReference type="PANTHER" id="PTHR43401">
    <property type="entry name" value="L-THREONINE 3-DEHYDROGENASE"/>
    <property type="match status" value="1"/>
</dbReference>
<dbReference type="InterPro" id="IPR013154">
    <property type="entry name" value="ADH-like_N"/>
</dbReference>
<dbReference type="EMBL" id="CP035945">
    <property type="protein sequence ID" value="QBE99835.1"/>
    <property type="molecule type" value="Genomic_DNA"/>
</dbReference>
<dbReference type="InterPro" id="IPR013149">
    <property type="entry name" value="ADH-like_C"/>
</dbReference>
<dbReference type="PANTHER" id="PTHR43401:SF2">
    <property type="entry name" value="L-THREONINE 3-DEHYDROGENASE"/>
    <property type="match status" value="1"/>
</dbReference>
<gene>
    <name evidence="6" type="primary">gutB_3</name>
    <name evidence="6" type="ORF">PMF13cell1_05429</name>
</gene>
<dbReference type="Gene3D" id="3.40.50.720">
    <property type="entry name" value="NAD(P)-binding Rossmann-like Domain"/>
    <property type="match status" value="1"/>
</dbReference>
<dbReference type="GO" id="GO:0003939">
    <property type="term" value="F:L-iditol 2-dehydrogenase (NAD+) activity"/>
    <property type="evidence" value="ECO:0007669"/>
    <property type="project" value="UniProtKB-EC"/>
</dbReference>
<feature type="domain" description="Enoyl reductase (ER)" evidence="5">
    <location>
        <begin position="10"/>
        <end position="337"/>
    </location>
</feature>
<dbReference type="EC" id="1.1.1.14" evidence="6"/>
<dbReference type="RefSeq" id="WP_130182767.1">
    <property type="nucleotide sequence ID" value="NZ_CP035945.1"/>
</dbReference>
<evidence type="ECO:0000256" key="4">
    <source>
        <dbReference type="RuleBase" id="RU361277"/>
    </source>
</evidence>
<dbReference type="KEGG" id="bpro:PMF13cell1_05429"/>
<dbReference type="InterPro" id="IPR002328">
    <property type="entry name" value="ADH_Zn_CS"/>
</dbReference>
<keyword evidence="3 6" id="KW-0560">Oxidoreductase</keyword>
<name>A0A4P6M6K1_9FIRM</name>
<dbReference type="Proteomes" id="UP000289794">
    <property type="component" value="Chromosome"/>
</dbReference>
<evidence type="ECO:0000256" key="2">
    <source>
        <dbReference type="ARBA" id="ARBA00022833"/>
    </source>
</evidence>
<accession>A0A4P6M6K1</accession>
<dbReference type="AlphaFoldDB" id="A0A4P6M6K1"/>
<dbReference type="InterPro" id="IPR020843">
    <property type="entry name" value="ER"/>
</dbReference>
<dbReference type="InterPro" id="IPR011032">
    <property type="entry name" value="GroES-like_sf"/>
</dbReference>
<dbReference type="SUPFAM" id="SSF51735">
    <property type="entry name" value="NAD(P)-binding Rossmann-fold domains"/>
    <property type="match status" value="1"/>
</dbReference>
<dbReference type="Gene3D" id="3.90.180.10">
    <property type="entry name" value="Medium-chain alcohol dehydrogenases, catalytic domain"/>
    <property type="match status" value="1"/>
</dbReference>
<dbReference type="Pfam" id="PF08240">
    <property type="entry name" value="ADH_N"/>
    <property type="match status" value="1"/>
</dbReference>
<dbReference type="PROSITE" id="PS00059">
    <property type="entry name" value="ADH_ZINC"/>
    <property type="match status" value="1"/>
</dbReference>
<comment type="similarity">
    <text evidence="4">Belongs to the zinc-containing alcohol dehydrogenase family.</text>
</comment>
<evidence type="ECO:0000313" key="6">
    <source>
        <dbReference type="EMBL" id="QBE99835.1"/>
    </source>
</evidence>
<evidence type="ECO:0000259" key="5">
    <source>
        <dbReference type="SMART" id="SM00829"/>
    </source>
</evidence>
<sequence length="339" mass="36389">MEKMLAAVFEVVGKLELKMVPVPRIQREDQVLVEVEAVSICGTDVHITAVPPGYEAVPGTILGHELVGKIIEKGEAVEHLQIGDRVVVNPNDYCGVCRYCRKNLPNLCENIIPLGIDYHGAFAKYCLISGKAAYKISESVSAEAAACTEPLACAINGFHKVRILPGESAVIIGCGPIGLMIAMLAKASGIGKLFLLEAAPYRIDFAKKLGLGEVIDVKSQNAKDIIMEQTGIGPDHVFDVTGSQVVQAVDLVRKGGHVVLFGVNKKSVSQVAQCEITTKEITVHGTWLANATFPEAIRVLEEHLVDMEKLVTDVIPLQELKAGIDKLAKGEAVKVVVKP</sequence>
<evidence type="ECO:0000256" key="1">
    <source>
        <dbReference type="ARBA" id="ARBA00022723"/>
    </source>
</evidence>
<keyword evidence="1 4" id="KW-0479">Metal-binding</keyword>
<dbReference type="InterPro" id="IPR036291">
    <property type="entry name" value="NAD(P)-bd_dom_sf"/>
</dbReference>
<organism evidence="6 7">
    <name type="scientific">Blautia producta</name>
    <dbReference type="NCBI Taxonomy" id="33035"/>
    <lineage>
        <taxon>Bacteria</taxon>
        <taxon>Bacillati</taxon>
        <taxon>Bacillota</taxon>
        <taxon>Clostridia</taxon>
        <taxon>Lachnospirales</taxon>
        <taxon>Lachnospiraceae</taxon>
        <taxon>Blautia</taxon>
    </lineage>
</organism>
<keyword evidence="2 4" id="KW-0862">Zinc</keyword>
<dbReference type="GO" id="GO:0008270">
    <property type="term" value="F:zinc ion binding"/>
    <property type="evidence" value="ECO:0007669"/>
    <property type="project" value="InterPro"/>
</dbReference>
<dbReference type="Pfam" id="PF00107">
    <property type="entry name" value="ADH_zinc_N"/>
    <property type="match status" value="1"/>
</dbReference>
<dbReference type="SMART" id="SM00829">
    <property type="entry name" value="PKS_ER"/>
    <property type="match status" value="1"/>
</dbReference>
<evidence type="ECO:0000313" key="7">
    <source>
        <dbReference type="Proteomes" id="UP000289794"/>
    </source>
</evidence>
<dbReference type="SUPFAM" id="SSF50129">
    <property type="entry name" value="GroES-like"/>
    <property type="match status" value="1"/>
</dbReference>
<protein>
    <submittedName>
        <fullName evidence="6">Sorbitol dehydrogenase</fullName>
        <ecNumber evidence="6">1.1.1.14</ecNumber>
    </submittedName>
</protein>
<reference evidence="6 7" key="1">
    <citation type="submission" date="2019-01" db="EMBL/GenBank/DDBJ databases">
        <title>PMF-metabolizing Aryl O-demethylase.</title>
        <authorList>
            <person name="Kim M."/>
        </authorList>
    </citation>
    <scope>NUCLEOTIDE SEQUENCE [LARGE SCALE GENOMIC DNA]</scope>
    <source>
        <strain evidence="6 7">PMF1</strain>
    </source>
</reference>